<sequence length="913" mass="101168">MDTLNNNLLNTNTTSGLNDEEVSLRQKQFGKNKFEDKKKKNPFLVYLSQFKDVLVIILLCATFFSFAMAIVQGVHSKWNWSTELIVSFVEPAIILFVLLTNSLIGAIQEIKSEKATDSLKKLNPLNAKVIRNGNLVTINSEELTIGDIVFLEAGDIVPADGTLISSTNLFVIESSLTGESLPVEKDFKFKANKDLSLAERKNELFSSTIVASGNATMIVTKIAKDTELGKIVNLVNETKEKLTPLQIKITKLGKIFGFIGIGLFVISALMQIIFHAISKASFANTAFWSTVIINGISLAVAAIPEGLIAFTSIILAIGIQRMVKQKAIVKDLMTIETLGSCSIICSDKTGTLTQNKMTVVDSYSFNKSDTKAKLIEYATLCSDANLFYENGIKKETGDPTELAFLYALEELSEFKTKKELDAKYPRIIEFPFDSDRKLMTSINKINNKEIIIVKGAPDILLTKCSNLTKKEKELITLKNNEFSEKAYRVIAIASKENIEKDHTKLKVKDVENNLNFVGLIALIDPPRENSRQAILECKHAHIKTIMITGDNLVTAKAIAKDLGIFNDGDIALRGEDLDKLSDEELINNIEKYSVYARVKPEDKLRIVNAWQAKNHVVAMTGDGVNDSPALKTADIGCAMGVVGTEASKEAADMILADDNFSTIVKAVNNGRSIYAKIKTVILNLLITSVAEIVLIFLGMFIFKFIFKNQIDAEIAKNPNFSFHILGATQLLWINLFTHGFPAIALGLQEPRENFMNQKPTPKNESIFAKGMGINALWKGILVGLISMVGYYLGAIYALNHAKSEHFVEYGSTIAFLVLGILATFNAINLMDKKLFILCNPIFYWKVYVSVLFSLGCLFIVSFIKNIAPAFKVTQDLTSTKELLIYSLCLPLIVIPIYATQKIINLIKEKRAQK</sequence>
<evidence type="ECO:0000256" key="6">
    <source>
        <dbReference type="ARBA" id="ARBA00022967"/>
    </source>
</evidence>
<dbReference type="OrthoDB" id="9813266at2"/>
<accession>A0A448ZXC0</accession>
<dbReference type="InterPro" id="IPR036412">
    <property type="entry name" value="HAD-like_sf"/>
</dbReference>
<keyword evidence="12" id="KW-1185">Reference proteome</keyword>
<dbReference type="SFLD" id="SFLDF00027">
    <property type="entry name" value="p-type_atpase"/>
    <property type="match status" value="1"/>
</dbReference>
<dbReference type="Pfam" id="PF08282">
    <property type="entry name" value="Hydrolase_3"/>
    <property type="match status" value="1"/>
</dbReference>
<dbReference type="EMBL" id="LR214940">
    <property type="protein sequence ID" value="VEU55906.1"/>
    <property type="molecule type" value="Genomic_DNA"/>
</dbReference>
<dbReference type="SUPFAM" id="SSF81653">
    <property type="entry name" value="Calcium ATPase, transduction domain A"/>
    <property type="match status" value="1"/>
</dbReference>
<protein>
    <submittedName>
        <fullName evidence="11">Calcium-transporting ATPase lmo0841</fullName>
        <ecNumber evidence="11">3.6.3.8</ecNumber>
    </submittedName>
</protein>
<gene>
    <name evidence="11" type="ORF">NCTC10112_00493</name>
</gene>
<dbReference type="InterPro" id="IPR018303">
    <property type="entry name" value="ATPase_P-typ_P_site"/>
</dbReference>
<reference evidence="11 12" key="1">
    <citation type="submission" date="2019-01" db="EMBL/GenBank/DDBJ databases">
        <authorList>
            <consortium name="Pathogen Informatics"/>
        </authorList>
    </citation>
    <scope>NUCLEOTIDE SEQUENCE [LARGE SCALE GENOMIC DNA]</scope>
    <source>
        <strain evidence="11 12">NCTC10112</strain>
    </source>
</reference>
<dbReference type="Gene3D" id="2.70.150.10">
    <property type="entry name" value="Calcium-transporting ATPase, cytoplasmic transduction domain A"/>
    <property type="match status" value="1"/>
</dbReference>
<feature type="transmembrane region" description="Helical" evidence="9">
    <location>
        <begin position="53"/>
        <end position="72"/>
    </location>
</feature>
<dbReference type="GO" id="GO:0016020">
    <property type="term" value="C:membrane"/>
    <property type="evidence" value="ECO:0007669"/>
    <property type="project" value="UniProtKB-SubCell"/>
</dbReference>
<dbReference type="SMART" id="SM00831">
    <property type="entry name" value="Cation_ATPase_N"/>
    <property type="match status" value="1"/>
</dbReference>
<dbReference type="InterPro" id="IPR023214">
    <property type="entry name" value="HAD_sf"/>
</dbReference>
<dbReference type="Gene3D" id="3.40.50.1000">
    <property type="entry name" value="HAD superfamily/HAD-like"/>
    <property type="match status" value="1"/>
</dbReference>
<comment type="similarity">
    <text evidence="2">Belongs to the cation transport ATPase (P-type) (TC 3.A.3) family. Type IIA subfamily.</text>
</comment>
<evidence type="ECO:0000256" key="5">
    <source>
        <dbReference type="ARBA" id="ARBA00022840"/>
    </source>
</evidence>
<evidence type="ECO:0000313" key="12">
    <source>
        <dbReference type="Proteomes" id="UP000290482"/>
    </source>
</evidence>
<dbReference type="Pfam" id="PF00690">
    <property type="entry name" value="Cation_ATPase_N"/>
    <property type="match status" value="1"/>
</dbReference>
<evidence type="ECO:0000256" key="4">
    <source>
        <dbReference type="ARBA" id="ARBA00022741"/>
    </source>
</evidence>
<feature type="domain" description="Cation-transporting P-type ATPase N-terminal" evidence="10">
    <location>
        <begin position="3"/>
        <end position="70"/>
    </location>
</feature>
<evidence type="ECO:0000313" key="11">
    <source>
        <dbReference type="EMBL" id="VEU55906.1"/>
    </source>
</evidence>
<dbReference type="SUPFAM" id="SSF81665">
    <property type="entry name" value="Calcium ATPase, transmembrane domain M"/>
    <property type="match status" value="1"/>
</dbReference>
<keyword evidence="5" id="KW-0067">ATP-binding</keyword>
<dbReference type="SUPFAM" id="SSF56784">
    <property type="entry name" value="HAD-like"/>
    <property type="match status" value="1"/>
</dbReference>
<dbReference type="InterPro" id="IPR023298">
    <property type="entry name" value="ATPase_P-typ_TM_dom_sf"/>
</dbReference>
<dbReference type="InterPro" id="IPR006068">
    <property type="entry name" value="ATPase_P-typ_cation-transptr_C"/>
</dbReference>
<dbReference type="Pfam" id="PF00122">
    <property type="entry name" value="E1-E2_ATPase"/>
    <property type="match status" value="1"/>
</dbReference>
<evidence type="ECO:0000256" key="7">
    <source>
        <dbReference type="ARBA" id="ARBA00022989"/>
    </source>
</evidence>
<dbReference type="InterPro" id="IPR044492">
    <property type="entry name" value="P_typ_ATPase_HD_dom"/>
</dbReference>
<feature type="transmembrane region" description="Helical" evidence="9">
    <location>
        <begin position="883"/>
        <end position="903"/>
    </location>
</feature>
<keyword evidence="11" id="KW-0378">Hydrolase</keyword>
<dbReference type="InterPro" id="IPR004014">
    <property type="entry name" value="ATPase_P-typ_cation-transptr_N"/>
</dbReference>
<dbReference type="InterPro" id="IPR023299">
    <property type="entry name" value="ATPase_P-typ_cyto_dom_N"/>
</dbReference>
<dbReference type="PRINTS" id="PR00119">
    <property type="entry name" value="CATATPASE"/>
</dbReference>
<dbReference type="SFLD" id="SFLDG00002">
    <property type="entry name" value="C1.7:_P-type_atpase_like"/>
    <property type="match status" value="1"/>
</dbReference>
<dbReference type="Pfam" id="PF13246">
    <property type="entry name" value="Cation_ATPase"/>
    <property type="match status" value="1"/>
</dbReference>
<dbReference type="PROSITE" id="PS00154">
    <property type="entry name" value="ATPASE_E1_E2"/>
    <property type="match status" value="1"/>
</dbReference>
<keyword evidence="6" id="KW-1278">Translocase</keyword>
<name>A0A448ZXC0_METOS</name>
<keyword evidence="7 9" id="KW-1133">Transmembrane helix</keyword>
<dbReference type="AlphaFoldDB" id="A0A448ZXC0"/>
<dbReference type="GO" id="GO:0016887">
    <property type="term" value="F:ATP hydrolysis activity"/>
    <property type="evidence" value="ECO:0007669"/>
    <property type="project" value="InterPro"/>
</dbReference>
<dbReference type="SFLD" id="SFLDS00003">
    <property type="entry name" value="Haloacid_Dehalogenase"/>
    <property type="match status" value="1"/>
</dbReference>
<evidence type="ECO:0000256" key="2">
    <source>
        <dbReference type="ARBA" id="ARBA00005675"/>
    </source>
</evidence>
<dbReference type="PANTHER" id="PTHR42861">
    <property type="entry name" value="CALCIUM-TRANSPORTING ATPASE"/>
    <property type="match status" value="1"/>
</dbReference>
<dbReference type="PRINTS" id="PR00120">
    <property type="entry name" value="HATPASE"/>
</dbReference>
<dbReference type="InterPro" id="IPR008250">
    <property type="entry name" value="ATPase_P-typ_transduc_dom_A_sf"/>
</dbReference>
<evidence type="ECO:0000256" key="9">
    <source>
        <dbReference type="SAM" id="Phobius"/>
    </source>
</evidence>
<evidence type="ECO:0000259" key="10">
    <source>
        <dbReference type="SMART" id="SM00831"/>
    </source>
</evidence>
<keyword evidence="4" id="KW-0547">Nucleotide-binding</keyword>
<dbReference type="Gene3D" id="3.40.1110.10">
    <property type="entry name" value="Calcium-transporting ATPase, cytoplasmic domain N"/>
    <property type="match status" value="1"/>
</dbReference>
<feature type="transmembrane region" description="Helical" evidence="9">
    <location>
        <begin position="842"/>
        <end position="863"/>
    </location>
</feature>
<dbReference type="RefSeq" id="WP_022936120.1">
    <property type="nucleotide sequence ID" value="NZ_LR214940.1"/>
</dbReference>
<dbReference type="KEGG" id="mob:NCTC10112_00493"/>
<dbReference type="Gene3D" id="1.20.1110.10">
    <property type="entry name" value="Calcium-transporting ATPase, transmembrane domain"/>
    <property type="match status" value="1"/>
</dbReference>
<feature type="transmembrane region" description="Helical" evidence="9">
    <location>
        <begin position="809"/>
        <end position="830"/>
    </location>
</feature>
<dbReference type="Proteomes" id="UP000290482">
    <property type="component" value="Chromosome"/>
</dbReference>
<evidence type="ECO:0000256" key="1">
    <source>
        <dbReference type="ARBA" id="ARBA00004141"/>
    </source>
</evidence>
<feature type="transmembrane region" description="Helical" evidence="9">
    <location>
        <begin position="680"/>
        <end position="702"/>
    </location>
</feature>
<comment type="subcellular location">
    <subcellularLocation>
        <location evidence="1">Membrane</location>
        <topology evidence="1">Multi-pass membrane protein</topology>
    </subcellularLocation>
</comment>
<organism evidence="11 12">
    <name type="scientific">Metamycoplasma orale</name>
    <name type="common">Mycoplasma orale</name>
    <dbReference type="NCBI Taxonomy" id="2121"/>
    <lineage>
        <taxon>Bacteria</taxon>
        <taxon>Bacillati</taxon>
        <taxon>Mycoplasmatota</taxon>
        <taxon>Mycoplasmoidales</taxon>
        <taxon>Metamycoplasmataceae</taxon>
        <taxon>Metamycoplasma</taxon>
    </lineage>
</organism>
<dbReference type="FunFam" id="3.40.50.1000:FF:000028">
    <property type="entry name" value="Calcium-transporting P-type ATPase, putative"/>
    <property type="match status" value="1"/>
</dbReference>
<dbReference type="InterPro" id="IPR059000">
    <property type="entry name" value="ATPase_P-type_domA"/>
</dbReference>
<proteinExistence type="inferred from homology"/>
<dbReference type="Pfam" id="PF00689">
    <property type="entry name" value="Cation_ATPase_C"/>
    <property type="match status" value="1"/>
</dbReference>
<feature type="transmembrane region" description="Helical" evidence="9">
    <location>
        <begin position="286"/>
        <end position="319"/>
    </location>
</feature>
<evidence type="ECO:0000256" key="8">
    <source>
        <dbReference type="ARBA" id="ARBA00023136"/>
    </source>
</evidence>
<feature type="transmembrane region" description="Helical" evidence="9">
    <location>
        <begin position="775"/>
        <end position="797"/>
    </location>
</feature>
<keyword evidence="3 9" id="KW-0812">Transmembrane</keyword>
<feature type="transmembrane region" description="Helical" evidence="9">
    <location>
        <begin position="255"/>
        <end position="274"/>
    </location>
</feature>
<dbReference type="NCBIfam" id="TIGR01494">
    <property type="entry name" value="ATPase_P-type"/>
    <property type="match status" value="3"/>
</dbReference>
<dbReference type="GO" id="GO:0005524">
    <property type="term" value="F:ATP binding"/>
    <property type="evidence" value="ECO:0007669"/>
    <property type="project" value="UniProtKB-KW"/>
</dbReference>
<feature type="transmembrane region" description="Helical" evidence="9">
    <location>
        <begin position="84"/>
        <end position="104"/>
    </location>
</feature>
<dbReference type="InterPro" id="IPR001757">
    <property type="entry name" value="P_typ_ATPase"/>
</dbReference>
<evidence type="ECO:0000256" key="3">
    <source>
        <dbReference type="ARBA" id="ARBA00022692"/>
    </source>
</evidence>
<keyword evidence="8 9" id="KW-0472">Membrane</keyword>
<feature type="transmembrane region" description="Helical" evidence="9">
    <location>
        <begin position="722"/>
        <end position="747"/>
    </location>
</feature>
<dbReference type="EC" id="3.6.3.8" evidence="11"/>